<dbReference type="PANTHER" id="PTHR19328">
    <property type="entry name" value="HEDGEHOG-INTERACTING PROTEIN"/>
    <property type="match status" value="1"/>
</dbReference>
<sequence>MPTQKIRAAAAAAAVLFAASACSGTDPAGAAGEAAAPAPPASATTPASPGTSPTASPPASPSRPLSAGEPRTLAENLRVPWGIAFLPDGDALVTERDTARVLRVAGDGRVTEVGAVAGVAPRGEGGLMGIAVSPGFAKDRYVFVYFTARSDNRIVRYRYENDRLTDPKVIVSGIPSGVIHNGGRLAFGPDGYLYAGTGEAGRTALSQDRDSLGGKILRMTVDGEAPPGNPFGDSLVWSYGHRNVQGLAWDEAGTMYATEFGQNTWDEINRIEPGRNYGWPEVEGVGGDDRYTDPLVTWSTGEASPSGAAYAGGSLWVAALRGARLWQVPASGGETGEPRALLTGEYGRLRAVTATPDGRALWVGTSNHDGRGDPDAADDRILVIPLE</sequence>
<dbReference type="SUPFAM" id="SSF50952">
    <property type="entry name" value="Soluble quinoprotein glucose dehydrogenase"/>
    <property type="match status" value="1"/>
</dbReference>
<dbReference type="InterPro" id="IPR012938">
    <property type="entry name" value="Glc/Sorbosone_DH"/>
</dbReference>
<keyword evidence="2" id="KW-0732">Signal</keyword>
<proteinExistence type="predicted"/>
<evidence type="ECO:0000256" key="1">
    <source>
        <dbReference type="SAM" id="MobiDB-lite"/>
    </source>
</evidence>
<dbReference type="AlphaFoldDB" id="A0A543ITS9"/>
<protein>
    <submittedName>
        <fullName evidence="4">Glucose/arabinose dehydrogenase</fullName>
    </submittedName>
</protein>
<feature type="signal peptide" evidence="2">
    <location>
        <begin position="1"/>
        <end position="23"/>
    </location>
</feature>
<dbReference type="OrthoDB" id="9770043at2"/>
<dbReference type="PANTHER" id="PTHR19328:SF13">
    <property type="entry name" value="HIPL1 PROTEIN"/>
    <property type="match status" value="1"/>
</dbReference>
<feature type="domain" description="Glucose/Sorbosone dehydrogenase" evidence="3">
    <location>
        <begin position="78"/>
        <end position="371"/>
    </location>
</feature>
<feature type="region of interest" description="Disordered" evidence="1">
    <location>
        <begin position="26"/>
        <end position="69"/>
    </location>
</feature>
<keyword evidence="5" id="KW-1185">Reference proteome</keyword>
<evidence type="ECO:0000313" key="4">
    <source>
        <dbReference type="EMBL" id="TQM73984.1"/>
    </source>
</evidence>
<accession>A0A543ITS9</accession>
<dbReference type="Pfam" id="PF07995">
    <property type="entry name" value="GSDH"/>
    <property type="match status" value="1"/>
</dbReference>
<feature type="compositionally biased region" description="Low complexity" evidence="1">
    <location>
        <begin position="26"/>
        <end position="54"/>
    </location>
</feature>
<evidence type="ECO:0000313" key="5">
    <source>
        <dbReference type="Proteomes" id="UP000319213"/>
    </source>
</evidence>
<gene>
    <name evidence="4" type="ORF">FHX40_0643</name>
</gene>
<comment type="caution">
    <text evidence="4">The sequence shown here is derived from an EMBL/GenBank/DDBJ whole genome shotgun (WGS) entry which is preliminary data.</text>
</comment>
<dbReference type="InterPro" id="IPR011042">
    <property type="entry name" value="6-blade_b-propeller_TolB-like"/>
</dbReference>
<organism evidence="4 5">
    <name type="scientific">Thermopolyspora flexuosa</name>
    <dbReference type="NCBI Taxonomy" id="103836"/>
    <lineage>
        <taxon>Bacteria</taxon>
        <taxon>Bacillati</taxon>
        <taxon>Actinomycetota</taxon>
        <taxon>Actinomycetes</taxon>
        <taxon>Streptosporangiales</taxon>
        <taxon>Streptosporangiaceae</taxon>
        <taxon>Thermopolyspora</taxon>
    </lineage>
</organism>
<dbReference type="RefSeq" id="WP_142258221.1">
    <property type="nucleotide sequence ID" value="NZ_BMPV01000008.1"/>
</dbReference>
<name>A0A543ITS9_9ACTN</name>
<dbReference type="Proteomes" id="UP000319213">
    <property type="component" value="Unassembled WGS sequence"/>
</dbReference>
<evidence type="ECO:0000259" key="3">
    <source>
        <dbReference type="Pfam" id="PF07995"/>
    </source>
</evidence>
<feature type="chain" id="PRO_5039180466" evidence="2">
    <location>
        <begin position="24"/>
        <end position="387"/>
    </location>
</feature>
<dbReference type="Gene3D" id="2.120.10.30">
    <property type="entry name" value="TolB, C-terminal domain"/>
    <property type="match status" value="1"/>
</dbReference>
<evidence type="ECO:0000256" key="2">
    <source>
        <dbReference type="SAM" id="SignalP"/>
    </source>
</evidence>
<dbReference type="PROSITE" id="PS51257">
    <property type="entry name" value="PROKAR_LIPOPROTEIN"/>
    <property type="match status" value="1"/>
</dbReference>
<reference evidence="4 5" key="1">
    <citation type="submission" date="2019-06" db="EMBL/GenBank/DDBJ databases">
        <title>Sequencing the genomes of 1000 actinobacteria strains.</title>
        <authorList>
            <person name="Klenk H.-P."/>
        </authorList>
    </citation>
    <scope>NUCLEOTIDE SEQUENCE [LARGE SCALE GENOMIC DNA]</scope>
    <source>
        <strain evidence="4 5">DSM 43186</strain>
    </source>
</reference>
<dbReference type="InterPro" id="IPR011041">
    <property type="entry name" value="Quinoprot_gluc/sorb_DH_b-prop"/>
</dbReference>
<dbReference type="EMBL" id="VFPQ01000001">
    <property type="protein sequence ID" value="TQM73984.1"/>
    <property type="molecule type" value="Genomic_DNA"/>
</dbReference>